<dbReference type="EMBL" id="BOQM01000063">
    <property type="protein sequence ID" value="GIM88167.1"/>
    <property type="molecule type" value="Genomic_DNA"/>
</dbReference>
<dbReference type="Proteomes" id="UP000677457">
    <property type="component" value="Unassembled WGS sequence"/>
</dbReference>
<evidence type="ECO:0000313" key="1">
    <source>
        <dbReference type="EMBL" id="GIM88167.1"/>
    </source>
</evidence>
<name>A0ABQ4JZ39_SALAC</name>
<organism evidence="1 2">
    <name type="scientific">Salinispora arenicola</name>
    <dbReference type="NCBI Taxonomy" id="168697"/>
    <lineage>
        <taxon>Bacteria</taxon>
        <taxon>Bacillati</taxon>
        <taxon>Actinomycetota</taxon>
        <taxon>Actinomycetes</taxon>
        <taxon>Micromonosporales</taxon>
        <taxon>Micromonosporaceae</taxon>
        <taxon>Salinispora</taxon>
    </lineage>
</organism>
<protein>
    <submittedName>
        <fullName evidence="1">Uncharacterized protein</fullName>
    </submittedName>
</protein>
<proteinExistence type="predicted"/>
<gene>
    <name evidence="1" type="ORF">Sar04_49030</name>
</gene>
<keyword evidence="2" id="KW-1185">Reference proteome</keyword>
<reference evidence="1 2" key="1">
    <citation type="submission" date="2021-03" db="EMBL/GenBank/DDBJ databases">
        <title>Whole genome shotgun sequence of Salinispora arenicola NBRC 105043.</title>
        <authorList>
            <person name="Komaki H."/>
            <person name="Tamura T."/>
        </authorList>
    </citation>
    <scope>NUCLEOTIDE SEQUENCE [LARGE SCALE GENOMIC DNA]</scope>
    <source>
        <strain evidence="1 2">NBRC 105043</strain>
    </source>
</reference>
<sequence length="76" mass="8417">MHPPSATGTAATVTASSVTRRLKFMSFPPIFAYLRHILSAALPGARIFDEFDDAIIALSFRPYAIRSEHVRSRTPI</sequence>
<comment type="caution">
    <text evidence="1">The sequence shown here is derived from an EMBL/GenBank/DDBJ whole genome shotgun (WGS) entry which is preliminary data.</text>
</comment>
<accession>A0ABQ4JZ39</accession>
<evidence type="ECO:0000313" key="2">
    <source>
        <dbReference type="Proteomes" id="UP000677457"/>
    </source>
</evidence>